<keyword evidence="2 6" id="KW-0436">Ligase</keyword>
<evidence type="ECO:0000313" key="8">
    <source>
        <dbReference type="EMBL" id="CRK85478.1"/>
    </source>
</evidence>
<feature type="binding site" evidence="6">
    <location>
        <position position="252"/>
    </location>
    <ligand>
        <name>substrate</name>
    </ligand>
</feature>
<dbReference type="InterPro" id="IPR006195">
    <property type="entry name" value="aa-tRNA-synth_II"/>
</dbReference>
<evidence type="ECO:0000256" key="2">
    <source>
        <dbReference type="ARBA" id="ARBA00022598"/>
    </source>
</evidence>
<dbReference type="EC" id="6.3.2.-" evidence="6"/>
<feature type="binding site" evidence="6">
    <location>
        <position position="119"/>
    </location>
    <ligand>
        <name>substrate</name>
    </ligand>
</feature>
<comment type="similarity">
    <text evidence="6">Belongs to the class-II aminoacyl-tRNA synthetase family. EpmA subfamily.</text>
</comment>
<feature type="binding site" evidence="6">
    <location>
        <begin position="245"/>
        <end position="246"/>
    </location>
    <ligand>
        <name>ATP</name>
        <dbReference type="ChEBI" id="CHEBI:30616"/>
    </ligand>
</feature>
<keyword evidence="8" id="KW-0251">Elongation factor</keyword>
<dbReference type="InterPro" id="IPR045864">
    <property type="entry name" value="aa-tRNA-synth_II/BPL/LPL"/>
</dbReference>
<dbReference type="GO" id="GO:0004824">
    <property type="term" value="F:lysine-tRNA ligase activity"/>
    <property type="evidence" value="ECO:0007669"/>
    <property type="project" value="InterPro"/>
</dbReference>
<organism evidence="8 9">
    <name type="scientific">Candidatus Providencia siddallii</name>
    <dbReference type="NCBI Taxonomy" id="1715285"/>
    <lineage>
        <taxon>Bacteria</taxon>
        <taxon>Pseudomonadati</taxon>
        <taxon>Pseudomonadota</taxon>
        <taxon>Gammaproteobacteria</taxon>
        <taxon>Enterobacterales</taxon>
        <taxon>Morganellaceae</taxon>
        <taxon>Providencia</taxon>
    </lineage>
</organism>
<comment type="subunit">
    <text evidence="1 6">Homodimer.</text>
</comment>
<evidence type="ECO:0000256" key="1">
    <source>
        <dbReference type="ARBA" id="ARBA00011738"/>
    </source>
</evidence>
<reference evidence="9" key="1">
    <citation type="submission" date="2015-05" db="EMBL/GenBank/DDBJ databases">
        <authorList>
            <person name="Manzano-Marin A."/>
        </authorList>
    </citation>
    <scope>NUCLEOTIDE SEQUENCE [LARGE SCALE GENOMIC DNA]</scope>
    <source>
        <strain evidence="9">officinalis</strain>
    </source>
</reference>
<dbReference type="GO" id="GO:0000049">
    <property type="term" value="F:tRNA binding"/>
    <property type="evidence" value="ECO:0007669"/>
    <property type="project" value="TreeGrafter"/>
</dbReference>
<evidence type="ECO:0000313" key="9">
    <source>
        <dbReference type="Proteomes" id="UP000242301"/>
    </source>
</evidence>
<protein>
    <recommendedName>
        <fullName evidence="6">Elongation factor P--(R)-beta-lysine ligase</fullName>
        <shortName evidence="6">EF-P--(R)-beta-lysine ligase</shortName>
        <ecNumber evidence="6">6.3.2.-</ecNumber>
    </recommendedName>
    <alternativeName>
        <fullName evidence="6">EF-P post-translational modification enzyme A</fullName>
    </alternativeName>
    <alternativeName>
        <fullName evidence="6">EF-P-lysine lysyltransferase</fullName>
    </alternativeName>
</protein>
<evidence type="ECO:0000256" key="6">
    <source>
        <dbReference type="HAMAP-Rule" id="MF_00174"/>
    </source>
</evidence>
<dbReference type="PANTHER" id="PTHR42918:SF6">
    <property type="entry name" value="ELONGATION FACTOR P--(R)-BETA-LYSINE LIGASE"/>
    <property type="match status" value="1"/>
</dbReference>
<dbReference type="PROSITE" id="PS50862">
    <property type="entry name" value="AA_TRNA_LIGASE_II"/>
    <property type="match status" value="1"/>
</dbReference>
<dbReference type="SUPFAM" id="SSF55681">
    <property type="entry name" value="Class II aaRS and biotin synthetases"/>
    <property type="match status" value="1"/>
</dbReference>
<comment type="catalytic activity">
    <reaction evidence="5">
        <text>D-beta-lysine + L-lysyl-[protein] + ATP = N(6)-((3R)-3,6-diaminohexanoyl)-L-lysyl-[protein] + AMP + diphosphate + H(+)</text>
        <dbReference type="Rhea" id="RHEA:83435"/>
        <dbReference type="Rhea" id="RHEA-COMP:9752"/>
        <dbReference type="Rhea" id="RHEA-COMP:20131"/>
        <dbReference type="ChEBI" id="CHEBI:15378"/>
        <dbReference type="ChEBI" id="CHEBI:29969"/>
        <dbReference type="ChEBI" id="CHEBI:30616"/>
        <dbReference type="ChEBI" id="CHEBI:33019"/>
        <dbReference type="ChEBI" id="CHEBI:84138"/>
        <dbReference type="ChEBI" id="CHEBI:156053"/>
        <dbReference type="ChEBI" id="CHEBI:456215"/>
    </reaction>
    <physiologicalReaction direction="left-to-right" evidence="5">
        <dbReference type="Rhea" id="RHEA:83436"/>
    </physiologicalReaction>
</comment>
<feature type="binding site" evidence="6">
    <location>
        <begin position="77"/>
        <end position="79"/>
    </location>
    <ligand>
        <name>substrate</name>
    </ligand>
</feature>
<dbReference type="InterPro" id="IPR004364">
    <property type="entry name" value="Aa-tRNA-synt_II"/>
</dbReference>
<dbReference type="GO" id="GO:0016880">
    <property type="term" value="F:acid-ammonia (or amide) ligase activity"/>
    <property type="evidence" value="ECO:0007669"/>
    <property type="project" value="UniProtKB-UniRule"/>
</dbReference>
<name>A0A0M6W6M1_9GAMM</name>
<dbReference type="Gene3D" id="3.30.930.10">
    <property type="entry name" value="Bira Bifunctional Protein, Domain 2"/>
    <property type="match status" value="1"/>
</dbReference>
<gene>
    <name evidence="6 8" type="primary">epmA</name>
    <name evidence="8" type="ORF">SOFFGTOCOR_0032</name>
</gene>
<dbReference type="GO" id="GO:0005829">
    <property type="term" value="C:cytosol"/>
    <property type="evidence" value="ECO:0007669"/>
    <property type="project" value="TreeGrafter"/>
</dbReference>
<feature type="domain" description="Aminoacyl-transfer RNA synthetases class-II family profile" evidence="7">
    <location>
        <begin position="19"/>
        <end position="322"/>
    </location>
</feature>
<keyword evidence="8" id="KW-0648">Protein biosynthesis</keyword>
<feature type="binding site" evidence="6">
    <location>
        <begin position="101"/>
        <end position="103"/>
    </location>
    <ligand>
        <name>ATP</name>
        <dbReference type="ChEBI" id="CHEBI:30616"/>
    </ligand>
</feature>
<comment type="function">
    <text evidence="6">With EpmB is involved in the beta-lysylation step of the post-translational modification of translation elongation factor P (EF-P). Catalyzes the ATP-dependent activation of (R)-beta-lysine produced by EpmB, forming a lysyl-adenylate, from which the beta-lysyl moiety is then transferred to the epsilon-amino group of a conserved specific lysine residue in EF-P.</text>
</comment>
<dbReference type="GO" id="GO:0003746">
    <property type="term" value="F:translation elongation factor activity"/>
    <property type="evidence" value="ECO:0007669"/>
    <property type="project" value="UniProtKB-KW"/>
</dbReference>
<proteinExistence type="inferred from homology"/>
<dbReference type="PANTHER" id="PTHR42918">
    <property type="entry name" value="LYSYL-TRNA SYNTHETASE"/>
    <property type="match status" value="1"/>
</dbReference>
<dbReference type="FunFam" id="3.30.930.10:FF:000017">
    <property type="entry name" value="Elongation factor P--(R)-beta-lysine ligase"/>
    <property type="match status" value="1"/>
</dbReference>
<feature type="binding site" evidence="6">
    <location>
        <position position="301"/>
    </location>
    <ligand>
        <name>ATP</name>
        <dbReference type="ChEBI" id="CHEBI:30616"/>
    </ligand>
</feature>
<dbReference type="NCBIfam" id="NF006828">
    <property type="entry name" value="PRK09350.1"/>
    <property type="match status" value="1"/>
</dbReference>
<dbReference type="STRING" id="1715285.SOFFGTOCOR_0032"/>
<dbReference type="InterPro" id="IPR004525">
    <property type="entry name" value="EpmA"/>
</dbReference>
<feature type="binding site" evidence="6">
    <location>
        <position position="110"/>
    </location>
    <ligand>
        <name>ATP</name>
        <dbReference type="ChEBI" id="CHEBI:30616"/>
    </ligand>
</feature>
<dbReference type="EMBL" id="CVRF01000001">
    <property type="protein sequence ID" value="CRK85478.1"/>
    <property type="molecule type" value="Genomic_DNA"/>
</dbReference>
<evidence type="ECO:0000256" key="4">
    <source>
        <dbReference type="ARBA" id="ARBA00022840"/>
    </source>
</evidence>
<dbReference type="GO" id="GO:0005524">
    <property type="term" value="F:ATP binding"/>
    <property type="evidence" value="ECO:0007669"/>
    <property type="project" value="UniProtKB-UniRule"/>
</dbReference>
<keyword evidence="3 6" id="KW-0547">Nucleotide-binding</keyword>
<dbReference type="Pfam" id="PF00152">
    <property type="entry name" value="tRNA-synt_2"/>
    <property type="match status" value="1"/>
</dbReference>
<evidence type="ECO:0000256" key="3">
    <source>
        <dbReference type="ARBA" id="ARBA00022741"/>
    </source>
</evidence>
<accession>A0A0M6W6M1</accession>
<dbReference type="Proteomes" id="UP000242301">
    <property type="component" value="Unassembled WGS sequence"/>
</dbReference>
<dbReference type="HAMAP" id="MF_00174">
    <property type="entry name" value="EF_P_modif_A"/>
    <property type="match status" value="1"/>
</dbReference>
<evidence type="ECO:0000259" key="7">
    <source>
        <dbReference type="PROSITE" id="PS50862"/>
    </source>
</evidence>
<dbReference type="GO" id="GO:0006430">
    <property type="term" value="P:lysyl-tRNA aminoacylation"/>
    <property type="evidence" value="ECO:0007669"/>
    <property type="project" value="InterPro"/>
</dbReference>
<keyword evidence="4 6" id="KW-0067">ATP-binding</keyword>
<sequence>MSKISDWQPTSSIINLLQRAKIINEIRRFFSDRCILEVETPAISQFTVTDVHLSPFKTYLKKQGSKNENINMYLISSPEYHMKRLLAAGSGPIYQLCHSFRNKEIGRYHNPEFTILEWYRPHFDIYHLINEVDDFLQQILECSNTELLSYQQAFLRYLNIDPFSSEKNKLYEVAKSLNLENFIKQEEDKDVLLQLLFTVGIEPYIGKEKPTTIYHFPATQASLAKISQEDHRVSERFEVYYKGMELANGFHELTDVIEQRRRFELDNNKRSALGLQVRKIDEYFLSALASGLPDCSGVAIGIDRLIMIALKAEKITDVITFPITIA</sequence>
<dbReference type="AlphaFoldDB" id="A0A0M6W6M1"/>
<keyword evidence="9" id="KW-1185">Reference proteome</keyword>
<dbReference type="NCBIfam" id="TIGR00462">
    <property type="entry name" value="genX"/>
    <property type="match status" value="1"/>
</dbReference>
<evidence type="ECO:0000256" key="5">
    <source>
        <dbReference type="ARBA" id="ARBA00052794"/>
    </source>
</evidence>